<feature type="domain" description="WD-like" evidence="2">
    <location>
        <begin position="110"/>
        <end position="244"/>
    </location>
</feature>
<evidence type="ECO:0000313" key="3">
    <source>
        <dbReference type="EMBL" id="EMC99369.1"/>
    </source>
</evidence>
<organism evidence="3 4">
    <name type="scientific">Baudoinia panamericana (strain UAMH 10762)</name>
    <name type="common">Angels' share fungus</name>
    <name type="synonym">Baudoinia compniacensis (strain UAMH 10762)</name>
    <dbReference type="NCBI Taxonomy" id="717646"/>
    <lineage>
        <taxon>Eukaryota</taxon>
        <taxon>Fungi</taxon>
        <taxon>Dikarya</taxon>
        <taxon>Ascomycota</taxon>
        <taxon>Pezizomycotina</taxon>
        <taxon>Dothideomycetes</taxon>
        <taxon>Dothideomycetidae</taxon>
        <taxon>Mycosphaerellales</taxon>
        <taxon>Teratosphaeriaceae</taxon>
        <taxon>Baudoinia</taxon>
    </lineage>
</organism>
<gene>
    <name evidence="3" type="ORF">BAUCODRAFT_120638</name>
</gene>
<evidence type="ECO:0000256" key="1">
    <source>
        <dbReference type="SAM" id="SignalP"/>
    </source>
</evidence>
<dbReference type="KEGG" id="bcom:BAUCODRAFT_120638"/>
<feature type="chain" id="PRO_5004021693" description="WD-like domain-containing protein" evidence="1">
    <location>
        <begin position="19"/>
        <end position="245"/>
    </location>
</feature>
<sequence>MRLASAIASSSLLAATWALPTAERSITYTAGPGGSGTMFWLSSISQTILGEDATDFDHFLYPSSDMAIEAMDTYSATFDYGSEDELVVAFLNTTMAGTMTAEQAADTDSKCQELSGNMASLVTACSNNSLPISYKRSTIEERSRWRWIESGAHVTSTVAVNVLYSALGQAVYENFPTSPRSWCNSANGENACISWSEAESFQHYFAEQLISDALSVVDFTRWSAQANGAISGADACISNRATGCT</sequence>
<dbReference type="OrthoDB" id="3853793at2759"/>
<protein>
    <recommendedName>
        <fullName evidence="2">WD-like domain-containing protein</fullName>
    </recommendedName>
</protein>
<dbReference type="AlphaFoldDB" id="M2NIZ8"/>
<dbReference type="GeneID" id="19107527"/>
<evidence type="ECO:0000259" key="2">
    <source>
        <dbReference type="Pfam" id="PF20493"/>
    </source>
</evidence>
<name>M2NIZ8_BAUPA</name>
<dbReference type="EMBL" id="KB445552">
    <property type="protein sequence ID" value="EMC99369.1"/>
    <property type="molecule type" value="Genomic_DNA"/>
</dbReference>
<keyword evidence="4" id="KW-1185">Reference proteome</keyword>
<feature type="signal peptide" evidence="1">
    <location>
        <begin position="1"/>
        <end position="18"/>
    </location>
</feature>
<dbReference type="eggNOG" id="ENOG502STP0">
    <property type="taxonomic scope" value="Eukaryota"/>
</dbReference>
<dbReference type="HOGENOM" id="CLU_092471_0_0_1"/>
<accession>M2NIZ8</accession>
<dbReference type="Proteomes" id="UP000011761">
    <property type="component" value="Unassembled WGS sequence"/>
</dbReference>
<dbReference type="OMA" id="NGENACI"/>
<keyword evidence="1" id="KW-0732">Signal</keyword>
<dbReference type="RefSeq" id="XP_007674261.1">
    <property type="nucleotide sequence ID" value="XM_007676071.1"/>
</dbReference>
<evidence type="ECO:0000313" key="4">
    <source>
        <dbReference type="Proteomes" id="UP000011761"/>
    </source>
</evidence>
<dbReference type="Pfam" id="PF20493">
    <property type="entry name" value="WD-like_fungi"/>
    <property type="match status" value="1"/>
</dbReference>
<reference evidence="3 4" key="1">
    <citation type="journal article" date="2012" name="PLoS Pathog.">
        <title>Diverse lifestyles and strategies of plant pathogenesis encoded in the genomes of eighteen Dothideomycetes fungi.</title>
        <authorList>
            <person name="Ohm R.A."/>
            <person name="Feau N."/>
            <person name="Henrissat B."/>
            <person name="Schoch C.L."/>
            <person name="Horwitz B.A."/>
            <person name="Barry K.W."/>
            <person name="Condon B.J."/>
            <person name="Copeland A.C."/>
            <person name="Dhillon B."/>
            <person name="Glaser F."/>
            <person name="Hesse C.N."/>
            <person name="Kosti I."/>
            <person name="LaButti K."/>
            <person name="Lindquist E.A."/>
            <person name="Lucas S."/>
            <person name="Salamov A.A."/>
            <person name="Bradshaw R.E."/>
            <person name="Ciuffetti L."/>
            <person name="Hamelin R.C."/>
            <person name="Kema G.H.J."/>
            <person name="Lawrence C."/>
            <person name="Scott J.A."/>
            <person name="Spatafora J.W."/>
            <person name="Turgeon B.G."/>
            <person name="de Wit P.J.G.M."/>
            <person name="Zhong S."/>
            <person name="Goodwin S.B."/>
            <person name="Grigoriev I.V."/>
        </authorList>
    </citation>
    <scope>NUCLEOTIDE SEQUENCE [LARGE SCALE GENOMIC DNA]</scope>
    <source>
        <strain evidence="3 4">UAMH 10762</strain>
    </source>
</reference>
<dbReference type="InterPro" id="IPR046925">
    <property type="entry name" value="WD-like_fungi"/>
</dbReference>
<proteinExistence type="predicted"/>